<accession>A0A8S1HJ03</accession>
<dbReference type="InterPro" id="IPR051512">
    <property type="entry name" value="Inactive_Rhomboid"/>
</dbReference>
<comment type="similarity">
    <text evidence="2">Belongs to the peptidase S54 family.</text>
</comment>
<dbReference type="GO" id="GO:0005789">
    <property type="term" value="C:endoplasmic reticulum membrane"/>
    <property type="evidence" value="ECO:0007669"/>
    <property type="project" value="UniProtKB-SubCell"/>
</dbReference>
<keyword evidence="4" id="KW-0256">Endoplasmic reticulum</keyword>
<keyword evidence="6 7" id="KW-0472">Membrane</keyword>
<evidence type="ECO:0000259" key="8">
    <source>
        <dbReference type="Pfam" id="PF01694"/>
    </source>
</evidence>
<dbReference type="PANTHER" id="PTHR45965">
    <property type="entry name" value="INACTIVE RHOMBOID PROTEIN"/>
    <property type="match status" value="1"/>
</dbReference>
<dbReference type="InterPro" id="IPR035952">
    <property type="entry name" value="Rhomboid-like_sf"/>
</dbReference>
<dbReference type="EMBL" id="CAJGYM010000062">
    <property type="protein sequence ID" value="CAD6195930.1"/>
    <property type="molecule type" value="Genomic_DNA"/>
</dbReference>
<proteinExistence type="inferred from homology"/>
<feature type="transmembrane region" description="Helical" evidence="7">
    <location>
        <begin position="85"/>
        <end position="102"/>
    </location>
</feature>
<dbReference type="GO" id="GO:0050708">
    <property type="term" value="P:regulation of protein secretion"/>
    <property type="evidence" value="ECO:0007669"/>
    <property type="project" value="TreeGrafter"/>
</dbReference>
<dbReference type="GO" id="GO:0004252">
    <property type="term" value="F:serine-type endopeptidase activity"/>
    <property type="evidence" value="ECO:0007669"/>
    <property type="project" value="InterPro"/>
</dbReference>
<reference evidence="9" key="1">
    <citation type="submission" date="2020-10" db="EMBL/GenBank/DDBJ databases">
        <authorList>
            <person name="Kikuchi T."/>
        </authorList>
    </citation>
    <scope>NUCLEOTIDE SEQUENCE</scope>
    <source>
        <strain evidence="9">NKZ352</strain>
    </source>
</reference>
<dbReference type="Proteomes" id="UP000835052">
    <property type="component" value="Unassembled WGS sequence"/>
</dbReference>
<evidence type="ECO:0000256" key="3">
    <source>
        <dbReference type="ARBA" id="ARBA00022692"/>
    </source>
</evidence>
<comment type="subcellular location">
    <subcellularLocation>
        <location evidence="1">Endoplasmic reticulum membrane</location>
        <topology evidence="1">Multi-pass membrane protein</topology>
    </subcellularLocation>
</comment>
<keyword evidence="5 7" id="KW-1133">Transmembrane helix</keyword>
<evidence type="ECO:0000256" key="1">
    <source>
        <dbReference type="ARBA" id="ARBA00004477"/>
    </source>
</evidence>
<evidence type="ECO:0000256" key="6">
    <source>
        <dbReference type="ARBA" id="ARBA00023136"/>
    </source>
</evidence>
<dbReference type="GO" id="GO:0042058">
    <property type="term" value="P:regulation of epidermal growth factor receptor signaling pathway"/>
    <property type="evidence" value="ECO:0007669"/>
    <property type="project" value="TreeGrafter"/>
</dbReference>
<feature type="transmembrane region" description="Helical" evidence="7">
    <location>
        <begin position="60"/>
        <end position="79"/>
    </location>
</feature>
<dbReference type="SUPFAM" id="SSF144091">
    <property type="entry name" value="Rhomboid-like"/>
    <property type="match status" value="1"/>
</dbReference>
<dbReference type="AlphaFoldDB" id="A0A8S1HJ03"/>
<evidence type="ECO:0000256" key="7">
    <source>
        <dbReference type="SAM" id="Phobius"/>
    </source>
</evidence>
<feature type="transmembrane region" description="Helical" evidence="7">
    <location>
        <begin position="172"/>
        <end position="194"/>
    </location>
</feature>
<evidence type="ECO:0000256" key="4">
    <source>
        <dbReference type="ARBA" id="ARBA00022824"/>
    </source>
</evidence>
<organism evidence="9 10">
    <name type="scientific">Caenorhabditis auriculariae</name>
    <dbReference type="NCBI Taxonomy" id="2777116"/>
    <lineage>
        <taxon>Eukaryota</taxon>
        <taxon>Metazoa</taxon>
        <taxon>Ecdysozoa</taxon>
        <taxon>Nematoda</taxon>
        <taxon>Chromadorea</taxon>
        <taxon>Rhabditida</taxon>
        <taxon>Rhabditina</taxon>
        <taxon>Rhabditomorpha</taxon>
        <taxon>Rhabditoidea</taxon>
        <taxon>Rhabditidae</taxon>
        <taxon>Peloderinae</taxon>
        <taxon>Caenorhabditis</taxon>
    </lineage>
</organism>
<sequence length="232" mass="25710">MLIGWPRMALLYFSSGIGGNLASAIFPELGPSGSHFGLLAALLVDLYHHRSIIENSGRGFVYYGLILCFLFLAGALPYVDNWAHIFGFIFGLLVTIITFPYLDFHEQEPSKSETSTTELLTPPYGQRMTPSTPTFAYGGVIVDINGTPESPGTLVDFYKAVKCLLATANRRTIAVFLSSVVLVALFLTLSYVFFANKEVDCPWCSYFNCINVFGWDHFCDNNGQELTKMLPI</sequence>
<name>A0A8S1HJ03_9PELO</name>
<feature type="domain" description="Peptidase S54 rhomboid" evidence="8">
    <location>
        <begin position="3"/>
        <end position="100"/>
    </location>
</feature>
<evidence type="ECO:0000313" key="9">
    <source>
        <dbReference type="EMBL" id="CAD6195930.1"/>
    </source>
</evidence>
<keyword evidence="10" id="KW-1185">Reference proteome</keyword>
<dbReference type="InterPro" id="IPR022764">
    <property type="entry name" value="Peptidase_S54_rhomboid_dom"/>
</dbReference>
<dbReference type="Gene3D" id="1.20.1540.10">
    <property type="entry name" value="Rhomboid-like"/>
    <property type="match status" value="1"/>
</dbReference>
<dbReference type="PANTHER" id="PTHR45965:SF3">
    <property type="entry name" value="INACTIVE RHOMBOID PROTEIN 1"/>
    <property type="match status" value="1"/>
</dbReference>
<dbReference type="OrthoDB" id="2146116at2759"/>
<evidence type="ECO:0000256" key="5">
    <source>
        <dbReference type="ARBA" id="ARBA00022989"/>
    </source>
</evidence>
<keyword evidence="3 7" id="KW-0812">Transmembrane</keyword>
<protein>
    <recommendedName>
        <fullName evidence="8">Peptidase S54 rhomboid domain-containing protein</fullName>
    </recommendedName>
</protein>
<comment type="caution">
    <text evidence="9">The sequence shown here is derived from an EMBL/GenBank/DDBJ whole genome shotgun (WGS) entry which is preliminary data.</text>
</comment>
<dbReference type="Pfam" id="PF01694">
    <property type="entry name" value="Rhomboid"/>
    <property type="match status" value="1"/>
</dbReference>
<gene>
    <name evidence="9" type="ORF">CAUJ_LOCUS11848</name>
</gene>
<evidence type="ECO:0000256" key="2">
    <source>
        <dbReference type="ARBA" id="ARBA00009045"/>
    </source>
</evidence>
<evidence type="ECO:0000313" key="10">
    <source>
        <dbReference type="Proteomes" id="UP000835052"/>
    </source>
</evidence>